<dbReference type="Pfam" id="PF09379">
    <property type="entry name" value="FERM_N"/>
    <property type="match status" value="1"/>
</dbReference>
<dbReference type="Gene3D" id="2.30.42.10">
    <property type="match status" value="1"/>
</dbReference>
<dbReference type="InterPro" id="IPR052074">
    <property type="entry name" value="NonRcpt_TyrProt_Phosphatase"/>
</dbReference>
<gene>
    <name evidence="7" type="primary">LOC140595576</name>
</gene>
<dbReference type="Pfam" id="PF00373">
    <property type="entry name" value="FERM_M"/>
    <property type="match status" value="1"/>
</dbReference>
<dbReference type="SMART" id="SM01196">
    <property type="entry name" value="FERM_C"/>
    <property type="match status" value="1"/>
</dbReference>
<keyword evidence="1" id="KW-0677">Repeat</keyword>
<evidence type="ECO:0000256" key="2">
    <source>
        <dbReference type="SAM" id="MobiDB-lite"/>
    </source>
</evidence>
<dbReference type="SMART" id="SM00228">
    <property type="entry name" value="PDZ"/>
    <property type="match status" value="1"/>
</dbReference>
<dbReference type="Gene3D" id="3.10.20.90">
    <property type="entry name" value="Phosphatidylinositol 3-kinase Catalytic Subunit, Chain A, domain 1"/>
    <property type="match status" value="1"/>
</dbReference>
<dbReference type="SUPFAM" id="SSF50729">
    <property type="entry name" value="PH domain-like"/>
    <property type="match status" value="1"/>
</dbReference>
<dbReference type="Pfam" id="PF00595">
    <property type="entry name" value="PDZ"/>
    <property type="match status" value="1"/>
</dbReference>
<dbReference type="InterPro" id="IPR019749">
    <property type="entry name" value="Band_41_domain"/>
</dbReference>
<dbReference type="InterPro" id="IPR001478">
    <property type="entry name" value="PDZ"/>
</dbReference>
<dbReference type="Gene3D" id="1.10.510.10">
    <property type="entry name" value="Transferase(Phosphotransferase) domain 1"/>
    <property type="match status" value="1"/>
</dbReference>
<dbReference type="Gene3D" id="1.20.80.10">
    <property type="match status" value="1"/>
</dbReference>
<dbReference type="RefSeq" id="XP_072594232.1">
    <property type="nucleotide sequence ID" value="XM_072738131.1"/>
</dbReference>
<evidence type="ECO:0000313" key="6">
    <source>
        <dbReference type="Proteomes" id="UP001652641"/>
    </source>
</evidence>
<dbReference type="PRINTS" id="PR00935">
    <property type="entry name" value="BAND41"/>
</dbReference>
<dbReference type="PROSITE" id="PS51377">
    <property type="entry name" value="KIND"/>
    <property type="match status" value="1"/>
</dbReference>
<dbReference type="SUPFAM" id="SSF50156">
    <property type="entry name" value="PDZ domain-like"/>
    <property type="match status" value="1"/>
</dbReference>
<reference evidence="7" key="1">
    <citation type="submission" date="2025-08" db="UniProtKB">
        <authorList>
            <consortium name="RefSeq"/>
        </authorList>
    </citation>
    <scope>IDENTIFICATION</scope>
    <source>
        <tissue evidence="7">Cell line</tissue>
    </source>
</reference>
<dbReference type="PROSITE" id="PS50057">
    <property type="entry name" value="FERM_3"/>
    <property type="match status" value="1"/>
</dbReference>
<dbReference type="InterPro" id="IPR000299">
    <property type="entry name" value="FERM_domain"/>
</dbReference>
<organism evidence="6 7">
    <name type="scientific">Vulpes vulpes</name>
    <name type="common">Red fox</name>
    <dbReference type="NCBI Taxonomy" id="9627"/>
    <lineage>
        <taxon>Eukaryota</taxon>
        <taxon>Metazoa</taxon>
        <taxon>Chordata</taxon>
        <taxon>Craniata</taxon>
        <taxon>Vertebrata</taxon>
        <taxon>Euteleostomi</taxon>
        <taxon>Mammalia</taxon>
        <taxon>Eutheria</taxon>
        <taxon>Laurasiatheria</taxon>
        <taxon>Carnivora</taxon>
        <taxon>Caniformia</taxon>
        <taxon>Canidae</taxon>
        <taxon>Vulpes</taxon>
    </lineage>
</organism>
<evidence type="ECO:0000259" key="3">
    <source>
        <dbReference type="PROSITE" id="PS50057"/>
    </source>
</evidence>
<dbReference type="InterPro" id="IPR036034">
    <property type="entry name" value="PDZ_sf"/>
</dbReference>
<dbReference type="InterPro" id="IPR018980">
    <property type="entry name" value="FERM_PH-like_C"/>
</dbReference>
<dbReference type="PANTHER" id="PTHR46900">
    <property type="entry name" value="TYROSINE-PROTEIN PHOSPHATASE NON-RECEPTOR TYPE 13"/>
    <property type="match status" value="1"/>
</dbReference>
<dbReference type="Pfam" id="PF09380">
    <property type="entry name" value="FERM_C"/>
    <property type="match status" value="1"/>
</dbReference>
<dbReference type="PANTHER" id="PTHR46900:SF4">
    <property type="entry name" value="FERM AND PDZ DOMAIN CONTAINING 2"/>
    <property type="match status" value="1"/>
</dbReference>
<dbReference type="InterPro" id="IPR011993">
    <property type="entry name" value="PH-like_dom_sf"/>
</dbReference>
<dbReference type="SMART" id="SM00295">
    <property type="entry name" value="B41"/>
    <property type="match status" value="1"/>
</dbReference>
<protein>
    <submittedName>
        <fullName evidence="7">FERM and PDZ domain-containing protein 2-like</fullName>
    </submittedName>
</protein>
<dbReference type="Gene3D" id="2.30.29.30">
    <property type="entry name" value="Pleckstrin-homology domain (PH domain)/Phosphotyrosine-binding domain (PTB)"/>
    <property type="match status" value="1"/>
</dbReference>
<name>A0ABM4YVB4_VULVU</name>
<dbReference type="GeneID" id="140595576"/>
<dbReference type="SMART" id="SM00750">
    <property type="entry name" value="KIND"/>
    <property type="match status" value="1"/>
</dbReference>
<dbReference type="InterPro" id="IPR011019">
    <property type="entry name" value="KIND_dom"/>
</dbReference>
<proteinExistence type="predicted"/>
<evidence type="ECO:0000256" key="1">
    <source>
        <dbReference type="ARBA" id="ARBA00022737"/>
    </source>
</evidence>
<feature type="domain" description="KIND" evidence="5">
    <location>
        <begin position="52"/>
        <end position="234"/>
    </location>
</feature>
<dbReference type="CDD" id="cd14473">
    <property type="entry name" value="FERM_B-lobe"/>
    <property type="match status" value="1"/>
</dbReference>
<dbReference type="SUPFAM" id="SSF47031">
    <property type="entry name" value="Second domain of FERM"/>
    <property type="match status" value="1"/>
</dbReference>
<accession>A0ABM4YVB4</accession>
<feature type="domain" description="FERM" evidence="3">
    <location>
        <begin position="380"/>
        <end position="680"/>
    </location>
</feature>
<evidence type="ECO:0000313" key="7">
    <source>
        <dbReference type="RefSeq" id="XP_072594232.1"/>
    </source>
</evidence>
<dbReference type="PROSITE" id="PS50106">
    <property type="entry name" value="PDZ"/>
    <property type="match status" value="1"/>
</dbReference>
<feature type="region of interest" description="Disordered" evidence="2">
    <location>
        <begin position="1"/>
        <end position="20"/>
    </location>
</feature>
<evidence type="ECO:0000259" key="5">
    <source>
        <dbReference type="PROSITE" id="PS51377"/>
    </source>
</evidence>
<dbReference type="Proteomes" id="UP001652641">
    <property type="component" value="Chromosome 15"/>
</dbReference>
<dbReference type="SUPFAM" id="SSF54236">
    <property type="entry name" value="Ubiquitin-like"/>
    <property type="match status" value="1"/>
</dbReference>
<sequence length="934" mass="104038">MDVEGMGRADRRGCWKPEATRGESRETGCTIAWELMEGGLKTLLRGMSLASVILASALQVRGESLLEEEIWSLLSLAVERLLEDLREDSLDYVICPWSALLSAAGSLSFQDHFSHIEAAPFKAPELLQGQSGDEQPDASQMHVYSLGMTLYWSAGFHVPQNQPLRLREPLHSILLTMCENQPSRRLPLQSVLEACRVHWEEMAVYPASANVHIRRLATLVLNTISEVESRVVEESSPMQQDRSYLLRNRLLQESCENPAAWALEHLHPCRVSERSTETQSSLVPGLSTPAHSHHSLSVSSALPIDIPQELQDRQWLSSGSILSVAAETPQPETPTQMAFLQRKGKFSTPEFVLLAGEAPVILHLPGSIVTKKGKSYLALRDLCVVLLSGQCLEVKCDMSTAGAIFSAVMSFINLGELTYFGLAYMKGKEFFFLDNETRLCKIAPEGWSEQPQKKTSLNTFTLFLRIKFFVSCCAQLQHSQTRHQFYLQLRKDILEEKLYCNDETLLQLVVLALQAEFGNYPEEQKENKAYFRVEDYIPASLIERMTALQVQVEVSEMHCLSPVLWGEDAELEFLRVTQQLPEYGVLVHHVLPEKMKGAGEMALGICAKGVIFYEVKNNSRITTLRFQWREIRKISTCRKKFTITSSISGKKHTFVTNLAKTCKYLLGLCSAQHGFNAQTSSLPVAAGHDKCVQMPNVSLAHPAQSKPLTWIQKLSSSENTPFAPTPRLVTTGGPLPTLLDNFAVEITKEAMAQGIRGSSGPSEQCQVPYREHLATSIQGNRATLCGKLPVVTSSPSSGRLKHHCADQEQLETVCLTQKPPTCDPVFGSPAESMHRGFVINKEKEVGKVDPGIFVSSIIPGGPAAKAKKLKPGGQILALNHISLEGFTFDMAVRMIQNSPDSIELIFSVKRYALTCVQKLENFLYFQKFVITRRY</sequence>
<keyword evidence="6" id="KW-1185">Reference proteome</keyword>
<dbReference type="InterPro" id="IPR018979">
    <property type="entry name" value="FERM_N"/>
</dbReference>
<dbReference type="InterPro" id="IPR019748">
    <property type="entry name" value="FERM_central"/>
</dbReference>
<evidence type="ECO:0000259" key="4">
    <source>
        <dbReference type="PROSITE" id="PS50106"/>
    </source>
</evidence>
<dbReference type="InterPro" id="IPR035963">
    <property type="entry name" value="FERM_2"/>
</dbReference>
<feature type="domain" description="PDZ" evidence="4">
    <location>
        <begin position="836"/>
        <end position="910"/>
    </location>
</feature>
<dbReference type="InterPro" id="IPR029071">
    <property type="entry name" value="Ubiquitin-like_domsf"/>
</dbReference>
<dbReference type="InterPro" id="IPR014352">
    <property type="entry name" value="FERM/acyl-CoA-bd_prot_sf"/>
</dbReference>